<name>A0A5J4S0W9_9ZZZZ</name>
<sequence>MRKGKYIELPAETKEIIARECNVSIQAVYDALNHKTNSKRANAIRAAAMNRGGIEFVPQPQHKTLDKEHRKVNKS</sequence>
<dbReference type="AlphaFoldDB" id="A0A5J4S0W9"/>
<reference evidence="1" key="1">
    <citation type="submission" date="2019-03" db="EMBL/GenBank/DDBJ databases">
        <title>Single cell metagenomics reveals metabolic interactions within the superorganism composed of flagellate Streblomastix strix and complex community of Bacteroidetes bacteria on its surface.</title>
        <authorList>
            <person name="Treitli S.C."/>
            <person name="Kolisko M."/>
            <person name="Husnik F."/>
            <person name="Keeling P."/>
            <person name="Hampl V."/>
        </authorList>
    </citation>
    <scope>NUCLEOTIDE SEQUENCE</scope>
    <source>
        <strain evidence="1">STM</strain>
    </source>
</reference>
<accession>A0A5J4S0W9</accession>
<evidence type="ECO:0000313" key="1">
    <source>
        <dbReference type="EMBL" id="KAA6339739.1"/>
    </source>
</evidence>
<dbReference type="EMBL" id="SNRY01000511">
    <property type="protein sequence ID" value="KAA6339739.1"/>
    <property type="molecule type" value="Genomic_DNA"/>
</dbReference>
<proteinExistence type="predicted"/>
<protein>
    <submittedName>
        <fullName evidence="1">Uncharacterized protein</fullName>
    </submittedName>
</protein>
<gene>
    <name evidence="1" type="ORF">EZS27_012337</name>
</gene>
<organism evidence="1">
    <name type="scientific">termite gut metagenome</name>
    <dbReference type="NCBI Taxonomy" id="433724"/>
    <lineage>
        <taxon>unclassified sequences</taxon>
        <taxon>metagenomes</taxon>
        <taxon>organismal metagenomes</taxon>
    </lineage>
</organism>
<comment type="caution">
    <text evidence="1">The sequence shown here is derived from an EMBL/GenBank/DDBJ whole genome shotgun (WGS) entry which is preliminary data.</text>
</comment>